<dbReference type="Proteomes" id="UP000823941">
    <property type="component" value="Chromosome 18"/>
</dbReference>
<keyword evidence="2" id="KW-0732">Signal</keyword>
<evidence type="ECO:0000256" key="1">
    <source>
        <dbReference type="SAM" id="MobiDB-lite"/>
    </source>
</evidence>
<feature type="compositionally biased region" description="Low complexity" evidence="1">
    <location>
        <begin position="276"/>
        <end position="288"/>
    </location>
</feature>
<comment type="caution">
    <text evidence="3">The sequence shown here is derived from an EMBL/GenBank/DDBJ whole genome shotgun (WGS) entry which is preliminary data.</text>
</comment>
<protein>
    <submittedName>
        <fullName evidence="3">Uncharacterized protein</fullName>
    </submittedName>
</protein>
<evidence type="ECO:0000256" key="2">
    <source>
        <dbReference type="SAM" id="SignalP"/>
    </source>
</evidence>
<feature type="region of interest" description="Disordered" evidence="1">
    <location>
        <begin position="260"/>
        <end position="288"/>
    </location>
</feature>
<feature type="region of interest" description="Disordered" evidence="1">
    <location>
        <begin position="17"/>
        <end position="91"/>
    </location>
</feature>
<feature type="region of interest" description="Disordered" evidence="1">
    <location>
        <begin position="380"/>
        <end position="403"/>
    </location>
</feature>
<feature type="chain" id="PRO_5046810095" evidence="2">
    <location>
        <begin position="17"/>
        <end position="580"/>
    </location>
</feature>
<keyword evidence="4" id="KW-1185">Reference proteome</keyword>
<feature type="signal peptide" evidence="2">
    <location>
        <begin position="1"/>
        <end position="16"/>
    </location>
</feature>
<sequence length="580" mass="65742">MKIVAVLLLALAVSQAAEVKASSRSTQKTEDEPKNEKREAKEGNSGLYKRTPAVSVTPTPGIEYADSTRKETPQDKAPSQQIYATPVPPPAPKISDVVTQGVPLPHAIATHLFSPVSVYQARLGSPTQYEVSAPVASQLAYSEHKVYQPAPQNSIQFFNPSQKLQQNGPEKPNNFARFVTFNHQQPQQIFLQPQPQPQTQPILYTQQQIQGPQQPQPQPQQFIQYAIPQIPYAPQPQQILFSQPPQPQIQFIQQPQPQVTYTQSQVQQPGVYPQNPQASYAQTQVQQPQVYQQQPEPQVLQFLQPQPEQFARQQNAQQQAPSVPPQRQQELQANALFVRIQQETANVEAQRPQPAQRELKNLQTPQTKTLEKAKFGQQNFNEKGQGGAVSYASFSQSQPSQNYVHPSIQYNTKLEPVQNAPQQNKQQQIQIQHYEQQQRNQQQNYQQQHYQQHQANQQQAYQQQNYQQANQQQINHQQQQQRSQQYHQQEIQVQQQQMVYLKPQQQLLAAPGVQYQAAPQPALQYQPAGPPQPLYPAPVLLQGGFLPPAPQPLAAAPTYAPVQYFGKFAQNIFGGYQPQR</sequence>
<name>A0ABQ7QAX6_PLUXY</name>
<evidence type="ECO:0000313" key="3">
    <source>
        <dbReference type="EMBL" id="KAG7302395.1"/>
    </source>
</evidence>
<feature type="region of interest" description="Disordered" evidence="1">
    <location>
        <begin position="346"/>
        <end position="367"/>
    </location>
</feature>
<proteinExistence type="predicted"/>
<feature type="compositionally biased region" description="Polar residues" evidence="1">
    <location>
        <begin position="392"/>
        <end position="403"/>
    </location>
</feature>
<feature type="region of interest" description="Disordered" evidence="1">
    <location>
        <begin position="418"/>
        <end position="485"/>
    </location>
</feature>
<accession>A0ABQ7QAX6</accession>
<dbReference type="EMBL" id="JAHIBW010000018">
    <property type="protein sequence ID" value="KAG7302395.1"/>
    <property type="molecule type" value="Genomic_DNA"/>
</dbReference>
<organism evidence="3 4">
    <name type="scientific">Plutella xylostella</name>
    <name type="common">Diamondback moth</name>
    <name type="synonym">Plutella maculipennis</name>
    <dbReference type="NCBI Taxonomy" id="51655"/>
    <lineage>
        <taxon>Eukaryota</taxon>
        <taxon>Metazoa</taxon>
        <taxon>Ecdysozoa</taxon>
        <taxon>Arthropoda</taxon>
        <taxon>Hexapoda</taxon>
        <taxon>Insecta</taxon>
        <taxon>Pterygota</taxon>
        <taxon>Neoptera</taxon>
        <taxon>Endopterygota</taxon>
        <taxon>Lepidoptera</taxon>
        <taxon>Glossata</taxon>
        <taxon>Ditrysia</taxon>
        <taxon>Yponomeutoidea</taxon>
        <taxon>Plutellidae</taxon>
        <taxon>Plutella</taxon>
    </lineage>
</organism>
<feature type="compositionally biased region" description="Basic and acidic residues" evidence="1">
    <location>
        <begin position="27"/>
        <end position="42"/>
    </location>
</feature>
<evidence type="ECO:0000313" key="4">
    <source>
        <dbReference type="Proteomes" id="UP000823941"/>
    </source>
</evidence>
<reference evidence="3 4" key="1">
    <citation type="submission" date="2021-06" db="EMBL/GenBank/DDBJ databases">
        <title>A haploid diamondback moth (Plutella xylostella L.) genome assembly resolves 31 chromosomes and identifies a diamide resistance mutation.</title>
        <authorList>
            <person name="Ward C.M."/>
            <person name="Perry K.D."/>
            <person name="Baker G."/>
            <person name="Powis K."/>
            <person name="Heckel D.G."/>
            <person name="Baxter S.W."/>
        </authorList>
    </citation>
    <scope>NUCLEOTIDE SEQUENCE [LARGE SCALE GENOMIC DNA]</scope>
    <source>
        <strain evidence="3 4">LV</strain>
        <tissue evidence="3">Single pupa</tissue>
    </source>
</reference>
<feature type="region of interest" description="Disordered" evidence="1">
    <location>
        <begin position="308"/>
        <end position="328"/>
    </location>
</feature>
<gene>
    <name evidence="3" type="ORF">JYU34_013926</name>
</gene>